<dbReference type="Proteomes" id="UP001367030">
    <property type="component" value="Unassembled WGS sequence"/>
</dbReference>
<name>A0ABU8XBV2_9BURK</name>
<keyword evidence="2" id="KW-0812">Transmembrane</keyword>
<comment type="caution">
    <text evidence="3">The sequence shown here is derived from an EMBL/GenBank/DDBJ whole genome shotgun (WGS) entry which is preliminary data.</text>
</comment>
<evidence type="ECO:0000313" key="3">
    <source>
        <dbReference type="EMBL" id="MEJ8857278.1"/>
    </source>
</evidence>
<dbReference type="Pfam" id="PF11742">
    <property type="entry name" value="DUF3302"/>
    <property type="match status" value="1"/>
</dbReference>
<feature type="transmembrane region" description="Helical" evidence="2">
    <location>
        <begin position="103"/>
        <end position="123"/>
    </location>
</feature>
<keyword evidence="2" id="KW-0472">Membrane</keyword>
<feature type="region of interest" description="Disordered" evidence="1">
    <location>
        <begin position="1"/>
        <end position="21"/>
    </location>
</feature>
<feature type="transmembrane region" description="Helical" evidence="2">
    <location>
        <begin position="29"/>
        <end position="50"/>
    </location>
</feature>
<evidence type="ECO:0000256" key="1">
    <source>
        <dbReference type="SAM" id="MobiDB-lite"/>
    </source>
</evidence>
<evidence type="ECO:0000313" key="4">
    <source>
        <dbReference type="Proteomes" id="UP001367030"/>
    </source>
</evidence>
<organism evidence="3 4">
    <name type="scientific">Variovorax robiniae</name>
    <dbReference type="NCBI Taxonomy" id="1836199"/>
    <lineage>
        <taxon>Bacteria</taxon>
        <taxon>Pseudomonadati</taxon>
        <taxon>Pseudomonadota</taxon>
        <taxon>Betaproteobacteria</taxon>
        <taxon>Burkholderiales</taxon>
        <taxon>Comamonadaceae</taxon>
        <taxon>Variovorax</taxon>
    </lineage>
</organism>
<gene>
    <name evidence="3" type="ORF">WKW79_22065</name>
</gene>
<keyword evidence="4" id="KW-1185">Reference proteome</keyword>
<proteinExistence type="predicted"/>
<sequence>MRTHPAQDPSPQVPATTPSLPRRDRRRRAFQAALAMFFLLLQAPSVHASFLEGEALDNFANILSWVVLALVPCLGIALFWIVHVMPEKIAEKRHHPQKDAIHTLCLLSLVFGGLLWPIAWLWAYTRPVAYKMAYGTEKHEDFYFEHGDKAERGELASHEFDQMVAELDAMERQGHLTPELKRVRENLIAAQRNIAAAQVAESAPVVATVPPVVAPTPPDAPKGA</sequence>
<accession>A0ABU8XBV2</accession>
<feature type="transmembrane region" description="Helical" evidence="2">
    <location>
        <begin position="62"/>
        <end position="82"/>
    </location>
</feature>
<dbReference type="InterPro" id="IPR011223">
    <property type="entry name" value="UCP028770"/>
</dbReference>
<feature type="compositionally biased region" description="Polar residues" evidence="1">
    <location>
        <begin position="9"/>
        <end position="19"/>
    </location>
</feature>
<keyword evidence="2" id="KW-1133">Transmembrane helix</keyword>
<dbReference type="EMBL" id="JBBKZS010000010">
    <property type="protein sequence ID" value="MEJ8857278.1"/>
    <property type="molecule type" value="Genomic_DNA"/>
</dbReference>
<dbReference type="RefSeq" id="WP_340337352.1">
    <property type="nucleotide sequence ID" value="NZ_JBBKZS010000010.1"/>
</dbReference>
<evidence type="ECO:0000256" key="2">
    <source>
        <dbReference type="SAM" id="Phobius"/>
    </source>
</evidence>
<protein>
    <submittedName>
        <fullName evidence="3">DUF3302 domain-containing protein</fullName>
    </submittedName>
</protein>
<reference evidence="3 4" key="1">
    <citation type="submission" date="2024-03" db="EMBL/GenBank/DDBJ databases">
        <title>Novel species of the genus Variovorax.</title>
        <authorList>
            <person name="Liu Q."/>
            <person name="Xin Y.-H."/>
        </authorList>
    </citation>
    <scope>NUCLEOTIDE SEQUENCE [LARGE SCALE GENOMIC DNA]</scope>
    <source>
        <strain evidence="3 4">KACC 18901</strain>
    </source>
</reference>